<evidence type="ECO:0000313" key="2">
    <source>
        <dbReference type="Proteomes" id="UP000829720"/>
    </source>
</evidence>
<evidence type="ECO:0000313" key="1">
    <source>
        <dbReference type="EMBL" id="KAI1901185.1"/>
    </source>
</evidence>
<dbReference type="Proteomes" id="UP000829720">
    <property type="component" value="Unassembled WGS sequence"/>
</dbReference>
<dbReference type="EMBL" id="JAERUA010000004">
    <property type="protein sequence ID" value="KAI1901185.1"/>
    <property type="molecule type" value="Genomic_DNA"/>
</dbReference>
<keyword evidence="2" id="KW-1185">Reference proteome</keyword>
<protein>
    <submittedName>
        <fullName evidence="1">Uncharacterized protein</fullName>
    </submittedName>
</protein>
<organism evidence="1 2">
    <name type="scientific">Albula goreensis</name>
    <dbReference type="NCBI Taxonomy" id="1534307"/>
    <lineage>
        <taxon>Eukaryota</taxon>
        <taxon>Metazoa</taxon>
        <taxon>Chordata</taxon>
        <taxon>Craniata</taxon>
        <taxon>Vertebrata</taxon>
        <taxon>Euteleostomi</taxon>
        <taxon>Actinopterygii</taxon>
        <taxon>Neopterygii</taxon>
        <taxon>Teleostei</taxon>
        <taxon>Albuliformes</taxon>
        <taxon>Albulidae</taxon>
        <taxon>Albula</taxon>
    </lineage>
</organism>
<dbReference type="AlphaFoldDB" id="A0A8T3E3J4"/>
<reference evidence="1" key="1">
    <citation type="submission" date="2021-01" db="EMBL/GenBank/DDBJ databases">
        <authorList>
            <person name="Zahm M."/>
            <person name="Roques C."/>
            <person name="Cabau C."/>
            <person name="Klopp C."/>
            <person name="Donnadieu C."/>
            <person name="Jouanno E."/>
            <person name="Lampietro C."/>
            <person name="Louis A."/>
            <person name="Herpin A."/>
            <person name="Echchiki A."/>
            <person name="Berthelot C."/>
            <person name="Parey E."/>
            <person name="Roest-Crollius H."/>
            <person name="Braasch I."/>
            <person name="Postlethwait J."/>
            <person name="Bobe J."/>
            <person name="Montfort J."/>
            <person name="Bouchez O."/>
            <person name="Begum T."/>
            <person name="Mejri S."/>
            <person name="Adams A."/>
            <person name="Chen W.-J."/>
            <person name="Guiguen Y."/>
        </authorList>
    </citation>
    <scope>NUCLEOTIDE SEQUENCE</scope>
    <source>
        <tissue evidence="1">Blood</tissue>
    </source>
</reference>
<accession>A0A8T3E3J4</accession>
<gene>
    <name evidence="1" type="ORF">AGOR_G00057580</name>
</gene>
<sequence length="170" mass="19286">MQTHTGITPAITHTHVQTHTGITPAITHTLTRANTQVLHLPLHTLTRANTHTGITPAITSTHRYYICHYTHTHTHTHTKVFVFSQSVTVFPWAKGRHLSSSWLDSTMVVNLNSFFFSKFSFALLLFSCFLHSASLRFLMTSLSSPLLKTSSFSCRISRARFLFVSTDRVW</sequence>
<proteinExistence type="predicted"/>
<comment type="caution">
    <text evidence="1">The sequence shown here is derived from an EMBL/GenBank/DDBJ whole genome shotgun (WGS) entry which is preliminary data.</text>
</comment>
<name>A0A8T3E3J4_9TELE</name>